<protein>
    <submittedName>
        <fullName evidence="2">Uncharacterized protein</fullName>
    </submittedName>
</protein>
<dbReference type="Proteomes" id="UP000887577">
    <property type="component" value="Unplaced"/>
</dbReference>
<reference evidence="2" key="1">
    <citation type="submission" date="2022-11" db="UniProtKB">
        <authorList>
            <consortium name="WormBaseParasite"/>
        </authorList>
    </citation>
    <scope>IDENTIFICATION</scope>
</reference>
<dbReference type="WBParaSite" id="PSU_v2.g15428.t1">
    <property type="protein sequence ID" value="PSU_v2.g15428.t1"/>
    <property type="gene ID" value="PSU_v2.g15428"/>
</dbReference>
<dbReference type="AlphaFoldDB" id="A0A914Y9I5"/>
<evidence type="ECO:0000313" key="1">
    <source>
        <dbReference type="Proteomes" id="UP000887577"/>
    </source>
</evidence>
<sequence>MQGFNNRSLLKHAFESIENLSRVSSIQYDSDINGMGERVESKYSFSLKDITKKINHEGTCVSIAEMNYVLDQIQRELKEVDLEKNAFYTFTLASKDFYPHDFSYV</sequence>
<name>A0A914Y9I5_9BILA</name>
<keyword evidence="1" id="KW-1185">Reference proteome</keyword>
<evidence type="ECO:0000313" key="2">
    <source>
        <dbReference type="WBParaSite" id="PSU_v2.g15428.t1"/>
    </source>
</evidence>
<organism evidence="1 2">
    <name type="scientific">Panagrolaimus superbus</name>
    <dbReference type="NCBI Taxonomy" id="310955"/>
    <lineage>
        <taxon>Eukaryota</taxon>
        <taxon>Metazoa</taxon>
        <taxon>Ecdysozoa</taxon>
        <taxon>Nematoda</taxon>
        <taxon>Chromadorea</taxon>
        <taxon>Rhabditida</taxon>
        <taxon>Tylenchina</taxon>
        <taxon>Panagrolaimomorpha</taxon>
        <taxon>Panagrolaimoidea</taxon>
        <taxon>Panagrolaimidae</taxon>
        <taxon>Panagrolaimus</taxon>
    </lineage>
</organism>
<accession>A0A914Y9I5</accession>
<proteinExistence type="predicted"/>